<dbReference type="AlphaFoldDB" id="A0A7D3XLW5"/>
<protein>
    <recommendedName>
        <fullName evidence="3">Tetratricopeptide repeat protein</fullName>
    </recommendedName>
</protein>
<dbReference type="InterPro" id="IPR036737">
    <property type="entry name" value="OmpA-like_sf"/>
</dbReference>
<dbReference type="EMBL" id="CP041345">
    <property type="protein sequence ID" value="QKG80655.1"/>
    <property type="molecule type" value="Genomic_DNA"/>
</dbReference>
<dbReference type="Gene3D" id="3.30.1330.60">
    <property type="entry name" value="OmpA-like domain"/>
    <property type="match status" value="1"/>
</dbReference>
<sequence length="566" mass="63472">MKMKGLKLSIIALAGLLLAGCGGVEKMKELPEGFSLKVTPNPVEVHANKVKATFEGTIPPKYFNKKAIVEITPVVVYEGGELPLEPKVLQGEDVQANNQVINYEAGGSWKHEVEFDYKDEMFKSEIELRFEITYKDKKIPFDAPQKVGIGTMATYKLVDLDPKPVMMSDKFQRIIPEEKEAQINFVIQKADIRKSELTKEEIKMLNDFLVEAAKTKNKEIKELKISAYASPDGPEKLNDKLSQDRGKNTNKYLEKVFKKAKVEGVEANLEFTAEDWDGFQKAVQASDIEDKELIIRVLSMYSDPEVREKEIKNLSKVYKVLAEKILPELRRARMIAKVDVIGYSDDTLRYMVENNAYDSLNVEEMLYAATLVDDVNKKIEVYKKAGEMFNCPRGYNNAAYYYILNKDVANAKAMLDKIPADKKFAAVTNNRGCVALMEGNFDEAEKLFADAADAGAAAKYNLGIIAILKGQYPAAAEYLAGSDSFNQGLAMLMAGKIEAAKNTFNKVETAKAYYGRAIIGARLSEEATVLDNLRTAFGKDASLKERAKKDVEFRNYFENEAFKALF</sequence>
<dbReference type="NCBIfam" id="NF047558">
    <property type="entry name" value="TPR_END_plus"/>
    <property type="match status" value="1"/>
</dbReference>
<dbReference type="SUPFAM" id="SSF48452">
    <property type="entry name" value="TPR-like"/>
    <property type="match status" value="1"/>
</dbReference>
<dbReference type="Gene3D" id="1.25.40.10">
    <property type="entry name" value="Tetratricopeptide repeat domain"/>
    <property type="match status" value="1"/>
</dbReference>
<proteinExistence type="predicted"/>
<evidence type="ECO:0000313" key="1">
    <source>
        <dbReference type="EMBL" id="QKG80655.1"/>
    </source>
</evidence>
<gene>
    <name evidence="1" type="ORF">FHG85_10380</name>
</gene>
<keyword evidence="2" id="KW-1185">Reference proteome</keyword>
<evidence type="ECO:0000313" key="2">
    <source>
        <dbReference type="Proteomes" id="UP000500961"/>
    </source>
</evidence>
<dbReference type="PROSITE" id="PS51257">
    <property type="entry name" value="PROKAR_LIPOPROTEIN"/>
    <property type="match status" value="1"/>
</dbReference>
<evidence type="ECO:0008006" key="3">
    <source>
        <dbReference type="Google" id="ProtNLM"/>
    </source>
</evidence>
<dbReference type="Proteomes" id="UP000500961">
    <property type="component" value="Chromosome"/>
</dbReference>
<accession>A0A7D3XLW5</accession>
<dbReference type="InterPro" id="IPR011990">
    <property type="entry name" value="TPR-like_helical_dom_sf"/>
</dbReference>
<reference evidence="1 2" key="1">
    <citation type="submission" date="2019-07" db="EMBL/GenBank/DDBJ databases">
        <title>Thalassofilum flectens gen. nov., sp. nov., a novel moderate thermophilic anaerobe from a shallow sea hot spring in Kunashir Island (Russia), representing a new family in the order Bacteroidales, and proposal of Thalassofilacea fam. nov.</title>
        <authorList>
            <person name="Kochetkova T.V."/>
            <person name="Podosokorskaya O.A."/>
            <person name="Novikov A."/>
            <person name="Elcheninov A.G."/>
            <person name="Toshchakov S.V."/>
            <person name="Kublanov I.V."/>
        </authorList>
    </citation>
    <scope>NUCLEOTIDE SEQUENCE [LARGE SCALE GENOMIC DNA]</scope>
    <source>
        <strain evidence="1 2">38-H</strain>
    </source>
</reference>
<dbReference type="RefSeq" id="WP_220429201.1">
    <property type="nucleotide sequence ID" value="NZ_CP041345.1"/>
</dbReference>
<name>A0A7D3XLW5_9BACT</name>
<organism evidence="1 2">
    <name type="scientific">Tenuifilum thalassicum</name>
    <dbReference type="NCBI Taxonomy" id="2590900"/>
    <lineage>
        <taxon>Bacteria</taxon>
        <taxon>Pseudomonadati</taxon>
        <taxon>Bacteroidota</taxon>
        <taxon>Bacteroidia</taxon>
        <taxon>Bacteroidales</taxon>
        <taxon>Tenuifilaceae</taxon>
        <taxon>Tenuifilum</taxon>
    </lineage>
</organism>
<dbReference type="KEGG" id="ttz:FHG85_10380"/>